<feature type="transmembrane region" description="Helical" evidence="1">
    <location>
        <begin position="180"/>
        <end position="199"/>
    </location>
</feature>
<keyword evidence="1" id="KW-0812">Transmembrane</keyword>
<feature type="transmembrane region" description="Helical" evidence="1">
    <location>
        <begin position="143"/>
        <end position="159"/>
    </location>
</feature>
<dbReference type="Proteomes" id="UP000248598">
    <property type="component" value="Chromosome 1"/>
</dbReference>
<protein>
    <recommendedName>
        <fullName evidence="4">Integral membrane protein</fullName>
    </recommendedName>
</protein>
<evidence type="ECO:0000313" key="3">
    <source>
        <dbReference type="Proteomes" id="UP000248598"/>
    </source>
</evidence>
<evidence type="ECO:0008006" key="4">
    <source>
        <dbReference type="Google" id="ProtNLM"/>
    </source>
</evidence>
<feature type="transmembrane region" description="Helical" evidence="1">
    <location>
        <begin position="96"/>
        <end position="123"/>
    </location>
</feature>
<dbReference type="AlphaFoldDB" id="A0AAX2J4Y9"/>
<evidence type="ECO:0000256" key="1">
    <source>
        <dbReference type="SAM" id="Phobius"/>
    </source>
</evidence>
<dbReference type="RefSeq" id="WP_003787028.1">
    <property type="nucleotide sequence ID" value="NZ_CP091518.1"/>
</dbReference>
<evidence type="ECO:0000313" key="2">
    <source>
        <dbReference type="EMBL" id="SQH25226.1"/>
    </source>
</evidence>
<feature type="transmembrane region" description="Helical" evidence="1">
    <location>
        <begin position="5"/>
        <end position="20"/>
    </location>
</feature>
<dbReference type="EMBL" id="LS483426">
    <property type="protein sequence ID" value="SQH25226.1"/>
    <property type="molecule type" value="Genomic_DNA"/>
</dbReference>
<proteinExistence type="predicted"/>
<accession>A0AAX2J4Y9</accession>
<feature type="transmembrane region" description="Helical" evidence="1">
    <location>
        <begin position="27"/>
        <end position="46"/>
    </location>
</feature>
<keyword evidence="1" id="KW-0472">Membrane</keyword>
<dbReference type="GeneID" id="93262705"/>
<gene>
    <name evidence="2" type="ORF">NCTC10529_01422</name>
</gene>
<keyword evidence="1" id="KW-1133">Transmembrane helix</keyword>
<organism evidence="2 3">
    <name type="scientific">Kingella kingae</name>
    <dbReference type="NCBI Taxonomy" id="504"/>
    <lineage>
        <taxon>Bacteria</taxon>
        <taxon>Pseudomonadati</taxon>
        <taxon>Pseudomonadota</taxon>
        <taxon>Betaproteobacteria</taxon>
        <taxon>Neisseriales</taxon>
        <taxon>Neisseriaceae</taxon>
        <taxon>Kingella</taxon>
    </lineage>
</organism>
<feature type="transmembrane region" description="Helical" evidence="1">
    <location>
        <begin position="58"/>
        <end position="75"/>
    </location>
</feature>
<name>A0AAX2J4Y9_KINKI</name>
<sequence>MDWNIWLIGVLVLAFAFHAIRHGALQWLWFSVAIWLALGLFSAQFLPRVLGITHTANLYLAHFYVFVGSIFFWLNSVRKLPDEHRQTPLYQGQTGAFLTLLALASLVMHLAFVLCVFLVWWWHPNALTPFLSPALLELYGTPWLWWTFTAFIMDIFWLHRSWLNKQDAACFSATQLHIGFWLAFILQAMFVAVAVSRTLNG</sequence>
<reference evidence="2 3" key="1">
    <citation type="submission" date="2018-06" db="EMBL/GenBank/DDBJ databases">
        <authorList>
            <consortium name="Pathogen Informatics"/>
            <person name="Doyle S."/>
        </authorList>
    </citation>
    <scope>NUCLEOTIDE SEQUENCE [LARGE SCALE GENOMIC DNA]</scope>
    <source>
        <strain evidence="2 3">NCTC10529</strain>
    </source>
</reference>